<dbReference type="Pfam" id="PF03259">
    <property type="entry name" value="Robl_LC7"/>
    <property type="match status" value="1"/>
</dbReference>
<proteinExistence type="predicted"/>
<dbReference type="InterPro" id="IPR004942">
    <property type="entry name" value="Roadblock/LAMTOR2_dom"/>
</dbReference>
<sequence>MVLNEILVKLVEEGPLKKVILVDYDGFLIEKVGVEDKEDDLVAAIVRDLLEKIKKITRSSSNSLPIQGIFETTSGLVAFSFFPNNLALFGVSKDGVKIRDVWNSLSKMYKTIAEAL</sequence>
<feature type="domain" description="Roadblock/LAMTOR2" evidence="1">
    <location>
        <begin position="5"/>
        <end position="58"/>
    </location>
</feature>
<dbReference type="SUPFAM" id="SSF103196">
    <property type="entry name" value="Roadblock/LC7 domain"/>
    <property type="match status" value="1"/>
</dbReference>
<evidence type="ECO:0000313" key="3">
    <source>
        <dbReference type="Proteomes" id="UP000192611"/>
    </source>
</evidence>
<dbReference type="EMBL" id="NATQ01000037">
    <property type="protein sequence ID" value="OQX90643.1"/>
    <property type="molecule type" value="Genomic_DNA"/>
</dbReference>
<dbReference type="Gene3D" id="3.30.450.30">
    <property type="entry name" value="Dynein light chain 2a, cytoplasmic"/>
    <property type="match status" value="1"/>
</dbReference>
<evidence type="ECO:0000313" key="2">
    <source>
        <dbReference type="EMBL" id="OQX90643.1"/>
    </source>
</evidence>
<name>A0A1W9S1G2_9BACT</name>
<reference evidence="3" key="1">
    <citation type="submission" date="2017-03" db="EMBL/GenBank/DDBJ databases">
        <title>Novel pathways for hydrocarbon cycling and metabolic interdependencies in hydrothermal sediment communities.</title>
        <authorList>
            <person name="Dombrowski N."/>
            <person name="Seitz K."/>
            <person name="Teske A."/>
            <person name="Baker B."/>
        </authorList>
    </citation>
    <scope>NUCLEOTIDE SEQUENCE [LARGE SCALE GENOMIC DNA]</scope>
</reference>
<dbReference type="Proteomes" id="UP000192611">
    <property type="component" value="Unassembled WGS sequence"/>
</dbReference>
<dbReference type="AlphaFoldDB" id="A0A1W9S1G2"/>
<comment type="caution">
    <text evidence="2">The sequence shown here is derived from an EMBL/GenBank/DDBJ whole genome shotgun (WGS) entry which is preliminary data.</text>
</comment>
<protein>
    <recommendedName>
        <fullName evidence="1">Roadblock/LAMTOR2 domain-containing protein</fullName>
    </recommendedName>
</protein>
<accession>A0A1W9S1G2</accession>
<evidence type="ECO:0000259" key="1">
    <source>
        <dbReference type="Pfam" id="PF03259"/>
    </source>
</evidence>
<organism evidence="2 3">
    <name type="scientific">Candidatus Coatesbacteria bacterium 4484_99</name>
    <dbReference type="NCBI Taxonomy" id="1970774"/>
    <lineage>
        <taxon>Bacteria</taxon>
        <taxon>Candidatus Coatesiibacteriota</taxon>
    </lineage>
</organism>
<gene>
    <name evidence="2" type="ORF">B6D57_02440</name>
</gene>